<dbReference type="PANTHER" id="PTHR46517">
    <property type="entry name" value="FRUCTOSE-2,6-BISPHOSPHATASE TIGAR"/>
    <property type="match status" value="1"/>
</dbReference>
<dbReference type="InterPro" id="IPR013078">
    <property type="entry name" value="His_Pase_superF_clade-1"/>
</dbReference>
<protein>
    <submittedName>
        <fullName evidence="2">Histidine phosphatase family protein</fullName>
    </submittedName>
</protein>
<dbReference type="RefSeq" id="WP_219964931.1">
    <property type="nucleotide sequence ID" value="NZ_JAGFNZ010000002.1"/>
</dbReference>
<dbReference type="InterPro" id="IPR051695">
    <property type="entry name" value="Phosphoglycerate_Mutase"/>
</dbReference>
<accession>A0ABS7DML9</accession>
<proteinExistence type="predicted"/>
<dbReference type="InterPro" id="IPR029033">
    <property type="entry name" value="His_PPase_superfam"/>
</dbReference>
<dbReference type="Pfam" id="PF00300">
    <property type="entry name" value="His_Phos_1"/>
    <property type="match status" value="1"/>
</dbReference>
<dbReference type="Proteomes" id="UP000719942">
    <property type="component" value="Unassembled WGS sequence"/>
</dbReference>
<dbReference type="PANTHER" id="PTHR46517:SF1">
    <property type="entry name" value="FRUCTOSE-2,6-BISPHOSPHATASE TIGAR"/>
    <property type="match status" value="1"/>
</dbReference>
<sequence>MTRMILVRHCEAQGNTMGVFQGNTDCDIAGSAEAQLDLLSIRCRNMPIDAIYSSPLQRAYKTAQAVNRFHNLPIHTEPRLREIGGGVLEGQPWEKMPELFPAELDAWLNRPWDFAPSQGEPMREVYRRVWEGVMDIVRQNQGKTVCVVSHGCAIRNILCNALHKPIEEIGQVAGCANTAISVIDFDENLRSTVVSMNDASHLTPEVSSTAKFEWWKQNEEQEPEKRG</sequence>
<comment type="caution">
    <text evidence="2">The sequence shown here is derived from an EMBL/GenBank/DDBJ whole genome shotgun (WGS) entry which is preliminary data.</text>
</comment>
<dbReference type="Gene3D" id="3.40.50.1240">
    <property type="entry name" value="Phosphoglycerate mutase-like"/>
    <property type="match status" value="1"/>
</dbReference>
<keyword evidence="3" id="KW-1185">Reference proteome</keyword>
<dbReference type="SUPFAM" id="SSF53254">
    <property type="entry name" value="Phosphoglycerate mutase-like"/>
    <property type="match status" value="1"/>
</dbReference>
<evidence type="ECO:0000313" key="2">
    <source>
        <dbReference type="EMBL" id="MBW7572532.1"/>
    </source>
</evidence>
<dbReference type="EMBL" id="JAGFNZ010000002">
    <property type="protein sequence ID" value="MBW7572532.1"/>
    <property type="molecule type" value="Genomic_DNA"/>
</dbReference>
<dbReference type="SMART" id="SM00855">
    <property type="entry name" value="PGAM"/>
    <property type="match status" value="1"/>
</dbReference>
<dbReference type="CDD" id="cd07067">
    <property type="entry name" value="HP_PGM_like"/>
    <property type="match status" value="1"/>
</dbReference>
<evidence type="ECO:0000256" key="1">
    <source>
        <dbReference type="ARBA" id="ARBA00022801"/>
    </source>
</evidence>
<keyword evidence="1" id="KW-0378">Hydrolase</keyword>
<reference evidence="2 3" key="1">
    <citation type="submission" date="2021-03" db="EMBL/GenBank/DDBJ databases">
        <title>Caproiciproducens sp. nov. isolated from feces of cow.</title>
        <authorList>
            <person name="Choi J.-Y."/>
        </authorList>
    </citation>
    <scope>NUCLEOTIDE SEQUENCE [LARGE SCALE GENOMIC DNA]</scope>
    <source>
        <strain evidence="2 3">AGMB10547</strain>
    </source>
</reference>
<organism evidence="2 3">
    <name type="scientific">Caproiciproducens faecalis</name>
    <dbReference type="NCBI Taxonomy" id="2820301"/>
    <lineage>
        <taxon>Bacteria</taxon>
        <taxon>Bacillati</taxon>
        <taxon>Bacillota</taxon>
        <taxon>Clostridia</taxon>
        <taxon>Eubacteriales</taxon>
        <taxon>Acutalibacteraceae</taxon>
        <taxon>Caproiciproducens</taxon>
    </lineage>
</organism>
<gene>
    <name evidence="2" type="ORF">J5W02_06875</name>
</gene>
<name>A0ABS7DML9_9FIRM</name>
<evidence type="ECO:0000313" key="3">
    <source>
        <dbReference type="Proteomes" id="UP000719942"/>
    </source>
</evidence>